<evidence type="ECO:0000313" key="2">
    <source>
        <dbReference type="EMBL" id="EFW90743.1"/>
    </source>
</evidence>
<reference evidence="2 4" key="1">
    <citation type="journal article" date="2014" name="ISME J.">
        <title>Trehalose/2-sulfotrehalose biosynthesis and glycine-betaine uptake are widely spread mechanisms for osmoadaptation in the Halobacteriales.</title>
        <authorList>
            <person name="Youssef N.H."/>
            <person name="Savage-Ashlock K.N."/>
            <person name="McCully A.L."/>
            <person name="Luedtke B."/>
            <person name="Shaw E.I."/>
            <person name="Hoff W.D."/>
            <person name="Elshahed M.S."/>
        </authorList>
    </citation>
    <scope>NUCLEOTIDE SEQUENCE [LARGE SCALE GENOMIC DNA]</scope>
    <source>
        <strain evidence="2 4">DX253</strain>
    </source>
</reference>
<sequence length="284" mass="31492">MNVAVLGCGYVGCELARELLADGHEVVGVRRSSEGLRAVEKTGADAVRADVTDGDSLSSIPDANVLVYAVSADGRDSAAARTAYVEGLRTALDHFAARESSPERVVYTSSTGVYGDRDGARVDESTPLEPRTEREEILADAEEIVRAERGWDWTITRFSGLYGPDRYRLERYLEGPVSDRYLNLLHRDDAAGTIRYLLDTGRGRNEVVLVSDDEPVRKPTLADWLADECGVSHPPREPATSERARASKRCSNEKLRELGYELRYPTYREGYRGAIESFRDSQNV</sequence>
<dbReference type="Gene3D" id="3.40.50.720">
    <property type="entry name" value="NAD(P)-binding Rossmann-like Domain"/>
    <property type="match status" value="1"/>
</dbReference>
<dbReference type="PANTHER" id="PTHR48079">
    <property type="entry name" value="PROTEIN YEEZ"/>
    <property type="match status" value="1"/>
</dbReference>
<evidence type="ECO:0000313" key="5">
    <source>
        <dbReference type="Proteomes" id="UP000184203"/>
    </source>
</evidence>
<proteinExistence type="predicted"/>
<organism evidence="2 4">
    <name type="scientific">Haladaptatus paucihalophilus DX253</name>
    <dbReference type="NCBI Taxonomy" id="797209"/>
    <lineage>
        <taxon>Archaea</taxon>
        <taxon>Methanobacteriati</taxon>
        <taxon>Methanobacteriota</taxon>
        <taxon>Stenosarchaea group</taxon>
        <taxon>Halobacteria</taxon>
        <taxon>Halobacteriales</taxon>
        <taxon>Haladaptataceae</taxon>
        <taxon>Haladaptatus</taxon>
    </lineage>
</organism>
<dbReference type="SUPFAM" id="SSF51735">
    <property type="entry name" value="NAD(P)-binding Rossmann-fold domains"/>
    <property type="match status" value="1"/>
</dbReference>
<reference evidence="3" key="3">
    <citation type="submission" date="2016-11" db="EMBL/GenBank/DDBJ databases">
        <authorList>
            <person name="Jaros S."/>
            <person name="Januszkiewicz K."/>
            <person name="Wedrychowicz H."/>
        </authorList>
    </citation>
    <scope>NUCLEOTIDE SEQUENCE [LARGE SCALE GENOMIC DNA]</scope>
    <source>
        <strain evidence="3">DX253</strain>
    </source>
</reference>
<dbReference type="PATRIC" id="fig|797209.4.peg.3200"/>
<dbReference type="Proteomes" id="UP000003751">
    <property type="component" value="Unassembled WGS sequence"/>
</dbReference>
<keyword evidence="5" id="KW-1185">Reference proteome</keyword>
<dbReference type="STRING" id="797209.GCA_000376445_03158"/>
<dbReference type="RefSeq" id="WP_007981595.1">
    <property type="nucleotide sequence ID" value="NZ_AEMG01000019.1"/>
</dbReference>
<dbReference type="GO" id="GO:0005737">
    <property type="term" value="C:cytoplasm"/>
    <property type="evidence" value="ECO:0007669"/>
    <property type="project" value="TreeGrafter"/>
</dbReference>
<dbReference type="PANTHER" id="PTHR48079:SF6">
    <property type="entry name" value="NAD(P)-BINDING DOMAIN-CONTAINING PROTEIN-RELATED"/>
    <property type="match status" value="1"/>
</dbReference>
<reference evidence="5" key="2">
    <citation type="submission" date="2016-11" db="EMBL/GenBank/DDBJ databases">
        <authorList>
            <person name="Varghese N."/>
            <person name="Submissions S."/>
        </authorList>
    </citation>
    <scope>NUCLEOTIDE SEQUENCE [LARGE SCALE GENOMIC DNA]</scope>
    <source>
        <strain evidence="5">DX253</strain>
    </source>
</reference>
<dbReference type="Pfam" id="PF01370">
    <property type="entry name" value="Epimerase"/>
    <property type="match status" value="1"/>
</dbReference>
<dbReference type="Proteomes" id="UP000184203">
    <property type="component" value="Unassembled WGS sequence"/>
</dbReference>
<dbReference type="AlphaFoldDB" id="E7QWU0"/>
<dbReference type="EMBL" id="FRAN01000001">
    <property type="protein sequence ID" value="SHK21116.1"/>
    <property type="molecule type" value="Genomic_DNA"/>
</dbReference>
<dbReference type="InterPro" id="IPR051783">
    <property type="entry name" value="NAD(P)-dependent_oxidoreduct"/>
</dbReference>
<protein>
    <submittedName>
        <fullName evidence="2">3-beta hydroxysteroid dehydrogenase/isomerase family superfamily protein</fullName>
    </submittedName>
    <submittedName>
        <fullName evidence="3">Nucleoside-diphosphate-sugar epimerase</fullName>
    </submittedName>
</protein>
<keyword evidence="2" id="KW-0413">Isomerase</keyword>
<dbReference type="InterPro" id="IPR036291">
    <property type="entry name" value="NAD(P)-bd_dom_sf"/>
</dbReference>
<name>E7QWU0_HALPU</name>
<feature type="domain" description="NAD-dependent epimerase/dehydratase" evidence="1">
    <location>
        <begin position="5"/>
        <end position="170"/>
    </location>
</feature>
<evidence type="ECO:0000259" key="1">
    <source>
        <dbReference type="Pfam" id="PF01370"/>
    </source>
</evidence>
<dbReference type="eggNOG" id="arCOG03095">
    <property type="taxonomic scope" value="Archaea"/>
</dbReference>
<dbReference type="CDD" id="cd05266">
    <property type="entry name" value="SDR_a4"/>
    <property type="match status" value="1"/>
</dbReference>
<evidence type="ECO:0000313" key="4">
    <source>
        <dbReference type="Proteomes" id="UP000003751"/>
    </source>
</evidence>
<accession>E7QWU0</accession>
<dbReference type="EMBL" id="AEMG01000019">
    <property type="protein sequence ID" value="EFW90743.1"/>
    <property type="molecule type" value="Genomic_DNA"/>
</dbReference>
<dbReference type="InterPro" id="IPR001509">
    <property type="entry name" value="Epimerase_deHydtase"/>
</dbReference>
<dbReference type="GO" id="GO:0016853">
    <property type="term" value="F:isomerase activity"/>
    <property type="evidence" value="ECO:0007669"/>
    <property type="project" value="UniProtKB-KW"/>
</dbReference>
<dbReference type="GO" id="GO:0004029">
    <property type="term" value="F:aldehyde dehydrogenase (NAD+) activity"/>
    <property type="evidence" value="ECO:0007669"/>
    <property type="project" value="TreeGrafter"/>
</dbReference>
<gene>
    <name evidence="3" type="ORF">SAMN05444342_0960</name>
    <name evidence="2" type="ORF">ZOD2009_16393</name>
</gene>
<dbReference type="OrthoDB" id="312526at2157"/>
<evidence type="ECO:0000313" key="3">
    <source>
        <dbReference type="EMBL" id="SHK21116.1"/>
    </source>
</evidence>